<dbReference type="Proteomes" id="UP000327013">
    <property type="component" value="Chromosome 5"/>
</dbReference>
<dbReference type="EMBL" id="CM017325">
    <property type="protein sequence ID" value="KAE8055136.1"/>
    <property type="molecule type" value="Genomic_DNA"/>
</dbReference>
<sequence>MLKLTRGTEVEMLSKKVADAFGAWVCAEVITSTAYTCTVKYVGGCGDGIVEEIVPRGAIRPLPPPLEGVANFTPGDLVECCHSFSWKTAKILKAVTDNIFLVRLLGVSDVGFIVHKSFLRVRQLWTGAEWYVLGKNSTTSICTCAKENDEDSESIASTSTTYETSPYQPPFKIMKIMKITTIQMIDSSNNKITLIILYSTYPYNS</sequence>
<evidence type="ECO:0000313" key="2">
    <source>
        <dbReference type="EMBL" id="KAE8055136.1"/>
    </source>
</evidence>
<evidence type="ECO:0000259" key="1">
    <source>
        <dbReference type="SMART" id="SM00743"/>
    </source>
</evidence>
<keyword evidence="3" id="KW-1185">Reference proteome</keyword>
<name>A0A5N6R2G9_9ROSI</name>
<dbReference type="OrthoDB" id="663550at2759"/>
<protein>
    <recommendedName>
        <fullName evidence="1">Agenet domain-containing protein</fullName>
    </recommendedName>
</protein>
<accession>A0A5N6R2G9</accession>
<organism evidence="2 3">
    <name type="scientific">Carpinus fangiana</name>
    <dbReference type="NCBI Taxonomy" id="176857"/>
    <lineage>
        <taxon>Eukaryota</taxon>
        <taxon>Viridiplantae</taxon>
        <taxon>Streptophyta</taxon>
        <taxon>Embryophyta</taxon>
        <taxon>Tracheophyta</taxon>
        <taxon>Spermatophyta</taxon>
        <taxon>Magnoliopsida</taxon>
        <taxon>eudicotyledons</taxon>
        <taxon>Gunneridae</taxon>
        <taxon>Pentapetalae</taxon>
        <taxon>rosids</taxon>
        <taxon>fabids</taxon>
        <taxon>Fagales</taxon>
        <taxon>Betulaceae</taxon>
        <taxon>Carpinus</taxon>
    </lineage>
</organism>
<dbReference type="PANTHER" id="PTHR31917">
    <property type="entry name" value="AGENET DOMAIN-CONTAINING PROTEIN-RELATED"/>
    <property type="match status" value="1"/>
</dbReference>
<dbReference type="AlphaFoldDB" id="A0A5N6R2G9"/>
<reference evidence="2 3" key="1">
    <citation type="submission" date="2019-06" db="EMBL/GenBank/DDBJ databases">
        <title>A chromosomal-level reference genome of Carpinus fangiana (Coryloideae, Betulaceae).</title>
        <authorList>
            <person name="Yang X."/>
            <person name="Wang Z."/>
            <person name="Zhang L."/>
            <person name="Hao G."/>
            <person name="Liu J."/>
            <person name="Yang Y."/>
        </authorList>
    </citation>
    <scope>NUCLEOTIDE SEQUENCE [LARGE SCALE GENOMIC DNA]</scope>
    <source>
        <strain evidence="2">Cfa_2016G</strain>
        <tissue evidence="2">Leaf</tissue>
    </source>
</reference>
<dbReference type="SMART" id="SM00743">
    <property type="entry name" value="Agenet"/>
    <property type="match status" value="2"/>
</dbReference>
<dbReference type="InterPro" id="IPR008395">
    <property type="entry name" value="Agenet-like_dom"/>
</dbReference>
<evidence type="ECO:0000313" key="3">
    <source>
        <dbReference type="Proteomes" id="UP000327013"/>
    </source>
</evidence>
<dbReference type="Pfam" id="PF05641">
    <property type="entry name" value="Agenet"/>
    <property type="match status" value="1"/>
</dbReference>
<feature type="domain" description="Agenet" evidence="1">
    <location>
        <begin position="70"/>
        <end position="127"/>
    </location>
</feature>
<proteinExistence type="predicted"/>
<feature type="domain" description="Agenet" evidence="1">
    <location>
        <begin position="2"/>
        <end position="67"/>
    </location>
</feature>
<gene>
    <name evidence="2" type="ORF">FH972_011997</name>
</gene>
<dbReference type="InterPro" id="IPR014002">
    <property type="entry name" value="Agenet_dom_plant"/>
</dbReference>
<dbReference type="PANTHER" id="PTHR31917:SF5">
    <property type="entry name" value="OS02G0204500 PROTEIN"/>
    <property type="match status" value="1"/>
</dbReference>